<protein>
    <submittedName>
        <fullName evidence="1">Uncharacterized protein</fullName>
    </submittedName>
</protein>
<sequence length="68" mass="7810">MRNGSSRRDLLLNSQSFFRSIPAGAENPSLSRLCYRRLWGSQNRRALILGWAYYLDAFSIVEPLEAMS</sequence>
<proteinExistence type="predicted"/>
<dbReference type="EMBL" id="SDMP01000011">
    <property type="protein sequence ID" value="RYR30372.1"/>
    <property type="molecule type" value="Genomic_DNA"/>
</dbReference>
<gene>
    <name evidence="1" type="ORF">Ahy_B01g055149</name>
</gene>
<reference evidence="1 2" key="1">
    <citation type="submission" date="2019-01" db="EMBL/GenBank/DDBJ databases">
        <title>Sequencing of cultivated peanut Arachis hypogaea provides insights into genome evolution and oil improvement.</title>
        <authorList>
            <person name="Chen X."/>
        </authorList>
    </citation>
    <scope>NUCLEOTIDE SEQUENCE [LARGE SCALE GENOMIC DNA]</scope>
    <source>
        <strain evidence="2">cv. Fuhuasheng</strain>
        <tissue evidence="1">Leaves</tissue>
    </source>
</reference>
<accession>A0A445AVC7</accession>
<dbReference type="Proteomes" id="UP000289738">
    <property type="component" value="Chromosome B01"/>
</dbReference>
<name>A0A445AVC7_ARAHY</name>
<evidence type="ECO:0000313" key="2">
    <source>
        <dbReference type="Proteomes" id="UP000289738"/>
    </source>
</evidence>
<keyword evidence="2" id="KW-1185">Reference proteome</keyword>
<evidence type="ECO:0000313" key="1">
    <source>
        <dbReference type="EMBL" id="RYR30372.1"/>
    </source>
</evidence>
<organism evidence="1 2">
    <name type="scientific">Arachis hypogaea</name>
    <name type="common">Peanut</name>
    <dbReference type="NCBI Taxonomy" id="3818"/>
    <lineage>
        <taxon>Eukaryota</taxon>
        <taxon>Viridiplantae</taxon>
        <taxon>Streptophyta</taxon>
        <taxon>Embryophyta</taxon>
        <taxon>Tracheophyta</taxon>
        <taxon>Spermatophyta</taxon>
        <taxon>Magnoliopsida</taxon>
        <taxon>eudicotyledons</taxon>
        <taxon>Gunneridae</taxon>
        <taxon>Pentapetalae</taxon>
        <taxon>rosids</taxon>
        <taxon>fabids</taxon>
        <taxon>Fabales</taxon>
        <taxon>Fabaceae</taxon>
        <taxon>Papilionoideae</taxon>
        <taxon>50 kb inversion clade</taxon>
        <taxon>dalbergioids sensu lato</taxon>
        <taxon>Dalbergieae</taxon>
        <taxon>Pterocarpus clade</taxon>
        <taxon>Arachis</taxon>
    </lineage>
</organism>
<dbReference type="AlphaFoldDB" id="A0A445AVC7"/>
<comment type="caution">
    <text evidence="1">The sequence shown here is derived from an EMBL/GenBank/DDBJ whole genome shotgun (WGS) entry which is preliminary data.</text>
</comment>